<gene>
    <name evidence="1" type="ORF">F6I34_01570</name>
</gene>
<proteinExistence type="predicted"/>
<organism evidence="1 2">
    <name type="scientific">Aerococcus tenax</name>
    <dbReference type="NCBI Taxonomy" id="3078812"/>
    <lineage>
        <taxon>Bacteria</taxon>
        <taxon>Bacillati</taxon>
        <taxon>Bacillota</taxon>
        <taxon>Bacilli</taxon>
        <taxon>Lactobacillales</taxon>
        <taxon>Aerococcaceae</taxon>
        <taxon>Aerococcus</taxon>
    </lineage>
</organism>
<dbReference type="GeneID" id="86858497"/>
<name>A0A329NSQ3_9LACT</name>
<comment type="caution">
    <text evidence="1">The sequence shown here is derived from an EMBL/GenBank/DDBJ whole genome shotgun (WGS) entry which is preliminary data.</text>
</comment>
<reference evidence="2" key="1">
    <citation type="submission" date="2019-09" db="EMBL/GenBank/DDBJ databases">
        <title>Draft genome sequence assemblies of isolates from the urinary tract.</title>
        <authorList>
            <person name="Mores C.R."/>
            <person name="Putonti C."/>
            <person name="Wolfe A.J."/>
        </authorList>
    </citation>
    <scope>NUCLEOTIDE SEQUENCE [LARGE SCALE GENOMIC DNA]</scope>
    <source>
        <strain evidence="2">UMB8614</strain>
    </source>
</reference>
<evidence type="ECO:0000313" key="1">
    <source>
        <dbReference type="EMBL" id="KAA9242168.1"/>
    </source>
</evidence>
<protein>
    <submittedName>
        <fullName evidence="1">Uncharacterized protein</fullName>
    </submittedName>
</protein>
<evidence type="ECO:0000313" key="2">
    <source>
        <dbReference type="Proteomes" id="UP000326476"/>
    </source>
</evidence>
<dbReference type="EMBL" id="VYVN01000002">
    <property type="protein sequence ID" value="KAA9242168.1"/>
    <property type="molecule type" value="Genomic_DNA"/>
</dbReference>
<sequence length="93" mass="10696">MSYTYNELIAVLKGLSYRQIDIQELLAQLAINFRIANHKKKLKVNDVFNRRKLERKVEKAFNSGDTESVDADLAARIQIANEHFANKFKGKGE</sequence>
<dbReference type="RefSeq" id="WP_102695254.1">
    <property type="nucleotide sequence ID" value="NZ_CAJHOY010000002.1"/>
</dbReference>
<dbReference type="Proteomes" id="UP000326476">
    <property type="component" value="Unassembled WGS sequence"/>
</dbReference>
<accession>A0A329NSQ3</accession>
<dbReference type="AlphaFoldDB" id="A0A329NSQ3"/>
<keyword evidence="2" id="KW-1185">Reference proteome</keyword>